<comment type="caution">
    <text evidence="1">The sequence shown here is derived from an EMBL/GenBank/DDBJ whole genome shotgun (WGS) entry which is preliminary data.</text>
</comment>
<gene>
    <name evidence="1" type="ORF">CO178_00235</name>
</gene>
<evidence type="ECO:0000313" key="1">
    <source>
        <dbReference type="EMBL" id="PJA41395.1"/>
    </source>
</evidence>
<accession>A0A2M7X5E3</accession>
<dbReference type="Proteomes" id="UP000230683">
    <property type="component" value="Unassembled WGS sequence"/>
</dbReference>
<proteinExistence type="predicted"/>
<organism evidence="1 2">
    <name type="scientific">candidate division WWE3 bacterium CG_4_9_14_3_um_filter_34_6</name>
    <dbReference type="NCBI Taxonomy" id="1975079"/>
    <lineage>
        <taxon>Bacteria</taxon>
        <taxon>Katanobacteria</taxon>
    </lineage>
</organism>
<evidence type="ECO:0000313" key="2">
    <source>
        <dbReference type="Proteomes" id="UP000230683"/>
    </source>
</evidence>
<dbReference type="EMBL" id="PFWY01000015">
    <property type="protein sequence ID" value="PJA41395.1"/>
    <property type="molecule type" value="Genomic_DNA"/>
</dbReference>
<sequence length="60" mass="6867">MDARRCKLCTRRLFVTKTLVLQHDYIDSRFCGNDKRINVTFNVKISQCGGVAERSKATVC</sequence>
<name>A0A2M7X5E3_UNCKA</name>
<reference evidence="2" key="1">
    <citation type="submission" date="2017-09" db="EMBL/GenBank/DDBJ databases">
        <title>Depth-based differentiation of microbial function through sediment-hosted aquifers and enrichment of novel symbionts in the deep terrestrial subsurface.</title>
        <authorList>
            <person name="Probst A.J."/>
            <person name="Ladd B."/>
            <person name="Jarett J.K."/>
            <person name="Geller-Mcgrath D.E."/>
            <person name="Sieber C.M.K."/>
            <person name="Emerson J.B."/>
            <person name="Anantharaman K."/>
            <person name="Thomas B.C."/>
            <person name="Malmstrom R."/>
            <person name="Stieglmeier M."/>
            <person name="Klingl A."/>
            <person name="Woyke T."/>
            <person name="Ryan C.M."/>
            <person name="Banfield J.F."/>
        </authorList>
    </citation>
    <scope>NUCLEOTIDE SEQUENCE [LARGE SCALE GENOMIC DNA]</scope>
</reference>
<dbReference type="AlphaFoldDB" id="A0A2M7X5E3"/>
<protein>
    <submittedName>
        <fullName evidence="1">Uncharacterized protein</fullName>
    </submittedName>
</protein>